<dbReference type="Proteomes" id="UP000193067">
    <property type="component" value="Unassembled WGS sequence"/>
</dbReference>
<accession>A0A1Y2IQV4</accession>
<dbReference type="AlphaFoldDB" id="A0A1Y2IQV4"/>
<reference evidence="1 2" key="1">
    <citation type="journal article" date="2015" name="Biotechnol. Biofuels">
        <title>Enhanced degradation of softwood versus hardwood by the white-rot fungus Pycnoporus coccineus.</title>
        <authorList>
            <person name="Couturier M."/>
            <person name="Navarro D."/>
            <person name="Chevret D."/>
            <person name="Henrissat B."/>
            <person name="Piumi F."/>
            <person name="Ruiz-Duenas F.J."/>
            <person name="Martinez A.T."/>
            <person name="Grigoriev I.V."/>
            <person name="Riley R."/>
            <person name="Lipzen A."/>
            <person name="Berrin J.G."/>
            <person name="Master E.R."/>
            <person name="Rosso M.N."/>
        </authorList>
    </citation>
    <scope>NUCLEOTIDE SEQUENCE [LARGE SCALE GENOMIC DNA]</scope>
    <source>
        <strain evidence="1 2">BRFM310</strain>
    </source>
</reference>
<dbReference type="EMBL" id="KZ084100">
    <property type="protein sequence ID" value="OSD03496.1"/>
    <property type="molecule type" value="Genomic_DNA"/>
</dbReference>
<evidence type="ECO:0000313" key="2">
    <source>
        <dbReference type="Proteomes" id="UP000193067"/>
    </source>
</evidence>
<keyword evidence="2" id="KW-1185">Reference proteome</keyword>
<protein>
    <submittedName>
        <fullName evidence="1">Uncharacterized protein</fullName>
    </submittedName>
</protein>
<gene>
    <name evidence="1" type="ORF">PYCCODRAFT_1434391</name>
</gene>
<name>A0A1Y2IQV4_TRAC3</name>
<evidence type="ECO:0000313" key="1">
    <source>
        <dbReference type="EMBL" id="OSD03496.1"/>
    </source>
</evidence>
<proteinExistence type="predicted"/>
<sequence>MHVQYLYSESYYTHPTLIRKTATNRALTRLSSSRVLLVHLRPPPQHRAIHVLVVVLATAGRGERSIRVRRVKLLFRSRPW</sequence>
<organism evidence="1 2">
    <name type="scientific">Trametes coccinea (strain BRFM310)</name>
    <name type="common">Pycnoporus coccineus</name>
    <dbReference type="NCBI Taxonomy" id="1353009"/>
    <lineage>
        <taxon>Eukaryota</taxon>
        <taxon>Fungi</taxon>
        <taxon>Dikarya</taxon>
        <taxon>Basidiomycota</taxon>
        <taxon>Agaricomycotina</taxon>
        <taxon>Agaricomycetes</taxon>
        <taxon>Polyporales</taxon>
        <taxon>Polyporaceae</taxon>
        <taxon>Trametes</taxon>
    </lineage>
</organism>